<keyword evidence="1" id="KW-0812">Transmembrane</keyword>
<dbReference type="EMBL" id="SWBP01000001">
    <property type="protein sequence ID" value="TKC00391.1"/>
    <property type="molecule type" value="Genomic_DNA"/>
</dbReference>
<gene>
    <name evidence="2" type="ORF">FA046_01535</name>
</gene>
<sequence length="820" mass="91697">MNNWFKKNGIHLAIAAFFVALCFVYFAPAFQGKVLMQSDVQKAAATQSEIMKYKAIDGKSPLWTNSMFGGMPTYQIWLKYPKNITTHVITFLKVTFPNPVDTVLIYLLGTYFLLLVLGLSPWLAAAGAIAFAFSSYNFIFLEAGHSNQAMAIAFFPPILAGILLTLRGKYWLGAALTAFFIAMEIRSNHIQMTFYLFIALLILVGIEFYHAYKNKTLPQFGKAFGFLTLGVVLAIAVNAGTLWTTYEYGQFSTRGKSNITTDSAQPNNGLDKDYAYQWSQGVGETITLLIPNAYGGASSPILKEDSQVAKALQAKGADAQQAFGFAQQMPVYWGPKPFTSGPWYFGAFVLFLFVFGLFVVKSRLKWWLLSATILSILLSFGKNFSVVSDLFFNYFPLYNKFRSVEFNLVIASLCVPILACLAVFEATKAGVDQKEIIKKLKTSAYIVLGILIVMIGLPSLLFSFKSDTHQDLLNQLNQMAGGDQSFGAGIAQALVEDRMSLFRADAFRSFLFIAVGIGVLWALINKKVSQPIGFIIIGLIILTDLWSVDKRYLNDEKFVAKAIMTQQAKPREVDEFILRDKDPNFRVLDLTISTFQSADATNFHKTIGGYHAAKLKRFQEVIDKQFTGSLNQDVLDMLNTKYFITQGKDGQNVSMQVNPTASGHAWFVQSIQFADNNDQEMKAISSFDPKKEAIVHQEFKSLIDVKKVGVAQNGGIVLTSYHPDLLKYEYTSDKDVVAVFSEIWYPKGWKMYVDGEEKPYFRANYILRAAVLPGGNHKVEWRFEPQSYFLGENISLIGSILLTLILGFAIYQAKSRKQPA</sequence>
<protein>
    <recommendedName>
        <fullName evidence="4">YfhO family protein</fullName>
    </recommendedName>
</protein>
<feature type="transmembrane region" description="Helical" evidence="1">
    <location>
        <begin position="367"/>
        <end position="386"/>
    </location>
</feature>
<comment type="caution">
    <text evidence="2">The sequence shown here is derived from an EMBL/GenBank/DDBJ whole genome shotgun (WGS) entry which is preliminary data.</text>
</comment>
<keyword evidence="1" id="KW-1133">Transmembrane helix</keyword>
<feature type="transmembrane region" description="Helical" evidence="1">
    <location>
        <begin position="343"/>
        <end position="360"/>
    </location>
</feature>
<accession>A0A4V5NXQ8</accession>
<feature type="transmembrane region" description="Helical" evidence="1">
    <location>
        <begin position="794"/>
        <end position="811"/>
    </location>
</feature>
<name>A0A4V5NXQ8_9SPHI</name>
<evidence type="ECO:0000313" key="3">
    <source>
        <dbReference type="Proteomes" id="UP000308181"/>
    </source>
</evidence>
<feature type="transmembrane region" description="Helical" evidence="1">
    <location>
        <begin position="406"/>
        <end position="424"/>
    </location>
</feature>
<dbReference type="OrthoDB" id="9772884at2"/>
<feature type="transmembrane region" description="Helical" evidence="1">
    <location>
        <begin position="192"/>
        <end position="212"/>
    </location>
</feature>
<evidence type="ECO:0008006" key="4">
    <source>
        <dbReference type="Google" id="ProtNLM"/>
    </source>
</evidence>
<dbReference type="AlphaFoldDB" id="A0A4V5NXQ8"/>
<evidence type="ECO:0000313" key="2">
    <source>
        <dbReference type="EMBL" id="TKC00391.1"/>
    </source>
</evidence>
<feature type="transmembrane region" description="Helical" evidence="1">
    <location>
        <begin position="12"/>
        <end position="30"/>
    </location>
</feature>
<dbReference type="RefSeq" id="WP_136824601.1">
    <property type="nucleotide sequence ID" value="NZ_SWBP01000001.1"/>
</dbReference>
<dbReference type="InterPro" id="IPR018580">
    <property type="entry name" value="Uncharacterised_YfhO"/>
</dbReference>
<feature type="transmembrane region" description="Helical" evidence="1">
    <location>
        <begin position="111"/>
        <end position="139"/>
    </location>
</feature>
<organism evidence="2 3">
    <name type="scientific">Pedobacter cryophilus</name>
    <dbReference type="NCBI Taxonomy" id="2571271"/>
    <lineage>
        <taxon>Bacteria</taxon>
        <taxon>Pseudomonadati</taxon>
        <taxon>Bacteroidota</taxon>
        <taxon>Sphingobacteriia</taxon>
        <taxon>Sphingobacteriales</taxon>
        <taxon>Sphingobacteriaceae</taxon>
        <taxon>Pedobacter</taxon>
    </lineage>
</organism>
<feature type="transmembrane region" description="Helical" evidence="1">
    <location>
        <begin position="445"/>
        <end position="464"/>
    </location>
</feature>
<feature type="transmembrane region" description="Helical" evidence="1">
    <location>
        <begin position="224"/>
        <end position="246"/>
    </location>
</feature>
<proteinExistence type="predicted"/>
<keyword evidence="1" id="KW-0472">Membrane</keyword>
<feature type="transmembrane region" description="Helical" evidence="1">
    <location>
        <begin position="531"/>
        <end position="548"/>
    </location>
</feature>
<evidence type="ECO:0000256" key="1">
    <source>
        <dbReference type="SAM" id="Phobius"/>
    </source>
</evidence>
<dbReference type="PANTHER" id="PTHR38454">
    <property type="entry name" value="INTEGRAL MEMBRANE PROTEIN-RELATED"/>
    <property type="match status" value="1"/>
</dbReference>
<feature type="transmembrane region" description="Helical" evidence="1">
    <location>
        <begin position="506"/>
        <end position="524"/>
    </location>
</feature>
<feature type="transmembrane region" description="Helical" evidence="1">
    <location>
        <begin position="151"/>
        <end position="172"/>
    </location>
</feature>
<keyword evidence="3" id="KW-1185">Reference proteome</keyword>
<reference evidence="2 3" key="1">
    <citation type="submission" date="2019-04" db="EMBL/GenBank/DDBJ databases">
        <title>Pedobacter sp. AR-3-17 sp. nov., isolated from Arctic soil.</title>
        <authorList>
            <person name="Dahal R.H."/>
            <person name="Kim D.-U."/>
        </authorList>
    </citation>
    <scope>NUCLEOTIDE SEQUENCE [LARGE SCALE GENOMIC DNA]</scope>
    <source>
        <strain evidence="2 3">AR-3-17</strain>
    </source>
</reference>
<dbReference type="PANTHER" id="PTHR38454:SF1">
    <property type="entry name" value="INTEGRAL MEMBRANE PROTEIN"/>
    <property type="match status" value="1"/>
</dbReference>
<dbReference type="Proteomes" id="UP000308181">
    <property type="component" value="Unassembled WGS sequence"/>
</dbReference>